<dbReference type="PROSITE" id="PS00061">
    <property type="entry name" value="ADH_SHORT"/>
    <property type="match status" value="1"/>
</dbReference>
<dbReference type="InterPro" id="IPR036291">
    <property type="entry name" value="NAD(P)-bd_dom_sf"/>
</dbReference>
<protein>
    <submittedName>
        <fullName evidence="2">Ketoacyl reductase</fullName>
    </submittedName>
</protein>
<evidence type="ECO:0000313" key="3">
    <source>
        <dbReference type="Proteomes" id="UP000249590"/>
    </source>
</evidence>
<dbReference type="Pfam" id="PF13561">
    <property type="entry name" value="adh_short_C2"/>
    <property type="match status" value="1"/>
</dbReference>
<comment type="similarity">
    <text evidence="1">Belongs to the short-chain dehydrogenases/reductases (SDR) family.</text>
</comment>
<dbReference type="PRINTS" id="PR00080">
    <property type="entry name" value="SDRFAMILY"/>
</dbReference>
<dbReference type="OrthoDB" id="9793325at2"/>
<dbReference type="PANTHER" id="PTHR42879">
    <property type="entry name" value="3-OXOACYL-(ACYL-CARRIER-PROTEIN) REDUCTASE"/>
    <property type="match status" value="1"/>
</dbReference>
<dbReference type="Gene3D" id="3.40.50.720">
    <property type="entry name" value="NAD(P)-binding Rossmann-like Domain"/>
    <property type="match status" value="1"/>
</dbReference>
<dbReference type="InterPro" id="IPR020904">
    <property type="entry name" value="Sc_DH/Rdtase_CS"/>
</dbReference>
<proteinExistence type="inferred from homology"/>
<dbReference type="PRINTS" id="PR00081">
    <property type="entry name" value="GDHRDH"/>
</dbReference>
<keyword evidence="3" id="KW-1185">Reference proteome</keyword>
<accession>A0A8B2P1M4</accession>
<gene>
    <name evidence="2" type="ORF">DLJ53_00390</name>
</gene>
<dbReference type="EMBL" id="QHHQ01000001">
    <property type="protein sequence ID" value="RAI03032.1"/>
    <property type="molecule type" value="Genomic_DNA"/>
</dbReference>
<dbReference type="InterPro" id="IPR050259">
    <property type="entry name" value="SDR"/>
</dbReference>
<name>A0A8B2P1M4_9HYPH</name>
<sequence length="259" mass="26927">MDLRIDGRSALVTGGSGGIGSAAAQMLAEAGVTVWLSDIDKKAVTAAAKAIGATPVAADLSTTGGAAALHEATGPVDILVHAAGVTGAKGDPLRMTDDDWDEVHQIDFMSAVRVARLYGPAMIDKGWGRMVFVTSENAAQPYPDETVYNVAKIGLASFAKSIAMAHAGKGLLANCVAPAFIETPMTDGMMEKEAQKRGVGKDEAIEAFLDEQRPYLGLKRRGRPEEVAPVIALLCSELASFVSGANWRVDGGSVGSIEI</sequence>
<dbReference type="AlphaFoldDB" id="A0A8B2P1M4"/>
<evidence type="ECO:0000256" key="1">
    <source>
        <dbReference type="ARBA" id="ARBA00006484"/>
    </source>
</evidence>
<comment type="caution">
    <text evidence="2">The sequence shown here is derived from an EMBL/GenBank/DDBJ whole genome shotgun (WGS) entry which is preliminary data.</text>
</comment>
<dbReference type="RefSeq" id="WP_111341296.1">
    <property type="nucleotide sequence ID" value="NZ_QHHQ01000001.1"/>
</dbReference>
<dbReference type="PANTHER" id="PTHR42879:SF6">
    <property type="entry name" value="NADPH-DEPENDENT REDUCTASE BACG"/>
    <property type="match status" value="1"/>
</dbReference>
<evidence type="ECO:0000313" key="2">
    <source>
        <dbReference type="EMBL" id="RAI03032.1"/>
    </source>
</evidence>
<dbReference type="InterPro" id="IPR002347">
    <property type="entry name" value="SDR_fam"/>
</dbReference>
<dbReference type="SUPFAM" id="SSF51735">
    <property type="entry name" value="NAD(P)-binding Rossmann-fold domains"/>
    <property type="match status" value="1"/>
</dbReference>
<dbReference type="Proteomes" id="UP000249590">
    <property type="component" value="Unassembled WGS sequence"/>
</dbReference>
<dbReference type="GO" id="GO:0032787">
    <property type="term" value="P:monocarboxylic acid metabolic process"/>
    <property type="evidence" value="ECO:0007669"/>
    <property type="project" value="UniProtKB-ARBA"/>
</dbReference>
<organism evidence="2 3">
    <name type="scientific">Acuticoccus sediminis</name>
    <dbReference type="NCBI Taxonomy" id="2184697"/>
    <lineage>
        <taxon>Bacteria</taxon>
        <taxon>Pseudomonadati</taxon>
        <taxon>Pseudomonadota</taxon>
        <taxon>Alphaproteobacteria</taxon>
        <taxon>Hyphomicrobiales</taxon>
        <taxon>Amorphaceae</taxon>
        <taxon>Acuticoccus</taxon>
    </lineage>
</organism>
<reference evidence="2 3" key="1">
    <citation type="submission" date="2018-05" db="EMBL/GenBank/DDBJ databases">
        <title>Acuticoccus sediminis sp. nov., isolated from deep-sea sediment of Indian Ocean.</title>
        <authorList>
            <person name="Liu X."/>
            <person name="Lai Q."/>
            <person name="Du Y."/>
            <person name="Sun F."/>
            <person name="Zhang X."/>
            <person name="Wang S."/>
            <person name="Shao Z."/>
        </authorList>
    </citation>
    <scope>NUCLEOTIDE SEQUENCE [LARGE SCALE GENOMIC DNA]</scope>
    <source>
        <strain evidence="2 3">PTG4-2</strain>
    </source>
</reference>